<dbReference type="EMBL" id="MN505213">
    <property type="protein sequence ID" value="QGF20910.1"/>
    <property type="molecule type" value="Genomic_DNA"/>
</dbReference>
<sequence length="123" mass="13072">MPQRITNVAITLHRDGQRIDINAGTLYNFTKEELEQLKGLNPDAVRLPRNESVVIDHNADNGGQQITDEGANSGADNNTDGTKTVKPAKQSGPAKGSSAKDEKKASDAGKKEEGSDANDDGEL</sequence>
<reference evidence="3 4" key="1">
    <citation type="submission" date="2019-09" db="EMBL/GenBank/DDBJ databases">
        <title>Transcriptional response of Serratia to Siphovirus infection.</title>
        <authorList>
            <person name="Malone L.M."/>
            <person name="Fineran P.C."/>
        </authorList>
    </citation>
    <scope>NUCLEOTIDE SEQUENCE [LARGE SCALE GENOMIC DNA]</scope>
</reference>
<evidence type="ECO:0000256" key="1">
    <source>
        <dbReference type="SAM" id="MobiDB-lite"/>
    </source>
</evidence>
<evidence type="ECO:0000259" key="2">
    <source>
        <dbReference type="Pfam" id="PF24227"/>
    </source>
</evidence>
<feature type="compositionally biased region" description="Basic and acidic residues" evidence="1">
    <location>
        <begin position="98"/>
        <end position="114"/>
    </location>
</feature>
<accession>A0A5Q2F9L5</accession>
<dbReference type="GeneID" id="62682725"/>
<evidence type="ECO:0000313" key="4">
    <source>
        <dbReference type="Proteomes" id="UP000345177"/>
    </source>
</evidence>
<dbReference type="KEGG" id="vg:62682725"/>
<evidence type="ECO:0000313" key="3">
    <source>
        <dbReference type="EMBL" id="QGF20910.1"/>
    </source>
</evidence>
<feature type="region of interest" description="Disordered" evidence="1">
    <location>
        <begin position="54"/>
        <end position="123"/>
    </location>
</feature>
<dbReference type="Pfam" id="PF24227">
    <property type="entry name" value="DUF7443"/>
    <property type="match status" value="1"/>
</dbReference>
<dbReference type="RefSeq" id="YP_010000085.1">
    <property type="nucleotide sequence ID" value="NC_053012.1"/>
</dbReference>
<protein>
    <recommendedName>
        <fullName evidence="2">DUF7443 domain-containing protein</fullName>
    </recommendedName>
</protein>
<proteinExistence type="predicted"/>
<organism evidence="3 4">
    <name type="scientific">Serratia phage JS26</name>
    <dbReference type="NCBI Taxonomy" id="2315217"/>
    <lineage>
        <taxon>Viruses</taxon>
        <taxon>Duplodnaviria</taxon>
        <taxon>Heunggongvirae</taxon>
        <taxon>Uroviricota</taxon>
        <taxon>Caudoviricetes</taxon>
        <taxon>Casjensviridae</taxon>
        <taxon>Dunedinvirus</taxon>
        <taxon>Dunedinvirus JS26</taxon>
    </lineage>
</organism>
<feature type="domain" description="DUF7443" evidence="2">
    <location>
        <begin position="1"/>
        <end position="68"/>
    </location>
</feature>
<keyword evidence="4" id="KW-1185">Reference proteome</keyword>
<dbReference type="InterPro" id="IPR055866">
    <property type="entry name" value="DUF7443"/>
</dbReference>
<name>A0A5Q2F9L5_9CAUD</name>
<dbReference type="Proteomes" id="UP000345177">
    <property type="component" value="Segment"/>
</dbReference>